<dbReference type="Proteomes" id="UP001152599">
    <property type="component" value="Unassembled WGS sequence"/>
</dbReference>
<sequence>MRNLLAIAMVLVGVLTLAQEITVTGTVQDNSDLPLAYTSITFDGLDNDIFEQIYTEGDGSFMVHIPAGKYDIIIQPTTGSITERIETFTKDTDLGIIRLSEAIQLASTVAVAERPLYRLELDKRVYDMDRDPTIKGANLSDALNNVPSVTVDGDGTVTLRGSESITVLIDGKPSAMTGISNIADALKNIQADAVQRVEVITNPSARYDAAGTGGIINIIMKKGTNQGFNASFNTNVGIPFQTGVNANLNYKTDKWNFFISPYVRYGRSEGSSSFKNRFYSQFQPDTIETQDGDRIRKRFNYGTGIGFERFIDDRNTITASVNLRRSTGENENTLNYNDYAGNTLFGKSSRQEIEDETDESIEANVGYRLEFDDKGHELRIETSASFAKEDEFSDIIERTYMGNGENGHDKTSNYEEQTRYLLQADYVYPHGESARFELGYKGQFASNMNDFTVMQRENGEFIENPFFTDVIDYDQNVNALYTQYGNKMGKFSYLLGLRMENSDIRIQSANANDGLGSDDKKNYTNFFPSATLNYSFDEDDRNQLQVSYSKRIRRPWSRWLTPFRNFSDDRNTFMGNPDLDPVFTNAFEMAYITQIGKTSITPSVYYQKSTDNMNVFRRRAEFNGNQIFISQPVNAGDEVRYGAELVAATQFTSWWRAFGNVNFYGYDANGSYYDPISDTTYDLSGDGFSWFGRMSNTFSLPSKIDMQVSGFYYGGSKNAQSERDPMYGVDLALSKDILAGAGTLSFNVRDLFETRRRKVFNFGPGYESNMDMQWRGRQFTLNFAYRINQKKKRERGMNGGVDEAEGMEF</sequence>
<evidence type="ECO:0000256" key="2">
    <source>
        <dbReference type="ARBA" id="ARBA00023136"/>
    </source>
</evidence>
<evidence type="ECO:0000259" key="6">
    <source>
        <dbReference type="Pfam" id="PF14905"/>
    </source>
</evidence>
<proteinExistence type="predicted"/>
<protein>
    <submittedName>
        <fullName evidence="7">TonB-dependent receptor</fullName>
    </submittedName>
</protein>
<dbReference type="Gene3D" id="2.40.170.20">
    <property type="entry name" value="TonB-dependent receptor, beta-barrel domain"/>
    <property type="match status" value="1"/>
</dbReference>
<evidence type="ECO:0000256" key="4">
    <source>
        <dbReference type="SAM" id="SignalP"/>
    </source>
</evidence>
<evidence type="ECO:0000259" key="5">
    <source>
        <dbReference type="Pfam" id="PF07715"/>
    </source>
</evidence>
<dbReference type="GO" id="GO:0009279">
    <property type="term" value="C:cell outer membrane"/>
    <property type="evidence" value="ECO:0007669"/>
    <property type="project" value="UniProtKB-SubCell"/>
</dbReference>
<dbReference type="InterPro" id="IPR012910">
    <property type="entry name" value="Plug_dom"/>
</dbReference>
<comment type="caution">
    <text evidence="7">The sequence shown here is derived from an EMBL/GenBank/DDBJ whole genome shotgun (WGS) entry which is preliminary data.</text>
</comment>
<evidence type="ECO:0000313" key="8">
    <source>
        <dbReference type="Proteomes" id="UP001152599"/>
    </source>
</evidence>
<gene>
    <name evidence="7" type="ORF">NMK71_11365</name>
</gene>
<keyword evidence="2" id="KW-0472">Membrane</keyword>
<feature type="domain" description="TonB-dependent receptor plug" evidence="5">
    <location>
        <begin position="135"/>
        <end position="215"/>
    </location>
</feature>
<dbReference type="EMBL" id="JANCMU010000009">
    <property type="protein sequence ID" value="MDG4947010.1"/>
    <property type="molecule type" value="Genomic_DNA"/>
</dbReference>
<evidence type="ECO:0000313" key="7">
    <source>
        <dbReference type="EMBL" id="MDG4947010.1"/>
    </source>
</evidence>
<feature type="chain" id="PRO_5040888945" evidence="4">
    <location>
        <begin position="19"/>
        <end position="809"/>
    </location>
</feature>
<dbReference type="InterPro" id="IPR008969">
    <property type="entry name" value="CarboxyPept-like_regulatory"/>
</dbReference>
<evidence type="ECO:0000256" key="3">
    <source>
        <dbReference type="ARBA" id="ARBA00023237"/>
    </source>
</evidence>
<dbReference type="PANTHER" id="PTHR40980:SF4">
    <property type="entry name" value="TONB-DEPENDENT RECEPTOR-LIKE BETA-BARREL DOMAIN-CONTAINING PROTEIN"/>
    <property type="match status" value="1"/>
</dbReference>
<name>A0A9X4RWE9_9FLAO</name>
<organism evidence="7 8">
    <name type="scientific">Profundicola chukchiensis</name>
    <dbReference type="NCBI Taxonomy" id="2961959"/>
    <lineage>
        <taxon>Bacteria</taxon>
        <taxon>Pseudomonadati</taxon>
        <taxon>Bacteroidota</taxon>
        <taxon>Flavobacteriia</taxon>
        <taxon>Flavobacteriales</taxon>
        <taxon>Weeksellaceae</taxon>
        <taxon>Profundicola</taxon>
    </lineage>
</organism>
<dbReference type="SUPFAM" id="SSF49464">
    <property type="entry name" value="Carboxypeptidase regulatory domain-like"/>
    <property type="match status" value="1"/>
</dbReference>
<dbReference type="PANTHER" id="PTHR40980">
    <property type="entry name" value="PLUG DOMAIN-CONTAINING PROTEIN"/>
    <property type="match status" value="1"/>
</dbReference>
<comment type="subcellular location">
    <subcellularLocation>
        <location evidence="1">Cell outer membrane</location>
    </subcellularLocation>
</comment>
<feature type="signal peptide" evidence="4">
    <location>
        <begin position="1"/>
        <end position="18"/>
    </location>
</feature>
<dbReference type="Pfam" id="PF14905">
    <property type="entry name" value="OMP_b-brl_3"/>
    <property type="match status" value="1"/>
</dbReference>
<dbReference type="RefSeq" id="WP_304421281.1">
    <property type="nucleotide sequence ID" value="NZ_JANCMU010000009.1"/>
</dbReference>
<dbReference type="Gene3D" id="2.170.130.10">
    <property type="entry name" value="TonB-dependent receptor, plug domain"/>
    <property type="match status" value="1"/>
</dbReference>
<keyword evidence="7" id="KW-0675">Receptor</keyword>
<feature type="domain" description="Outer membrane protein beta-barrel" evidence="6">
    <location>
        <begin position="370"/>
        <end position="785"/>
    </location>
</feature>
<dbReference type="InterPro" id="IPR037066">
    <property type="entry name" value="Plug_dom_sf"/>
</dbReference>
<dbReference type="InterPro" id="IPR036942">
    <property type="entry name" value="Beta-barrel_TonB_sf"/>
</dbReference>
<keyword evidence="4" id="KW-0732">Signal</keyword>
<reference evidence="7" key="1">
    <citation type="submission" date="2022-07" db="EMBL/GenBank/DDBJ databases">
        <title>Description and genome-wide analysis of Profundicola chukchiensis gen. nov., sp. nov., marine bacteria isolated from bottom sediments of the Chukchi Sea.</title>
        <authorList>
            <person name="Romanenko L."/>
            <person name="Otstavnykh N."/>
            <person name="Kurilenko V."/>
            <person name="Eremeev V."/>
            <person name="Velansky P."/>
            <person name="Mikhailov V."/>
            <person name="Isaeva M."/>
        </authorList>
    </citation>
    <scope>NUCLEOTIDE SEQUENCE</scope>
    <source>
        <strain evidence="7">KMM 9713</strain>
    </source>
</reference>
<dbReference type="AlphaFoldDB" id="A0A9X4RWE9"/>
<accession>A0A9X4RWE9</accession>
<dbReference type="SUPFAM" id="SSF56935">
    <property type="entry name" value="Porins"/>
    <property type="match status" value="1"/>
</dbReference>
<keyword evidence="3" id="KW-0998">Cell outer membrane</keyword>
<keyword evidence="8" id="KW-1185">Reference proteome</keyword>
<dbReference type="Gene3D" id="2.60.40.1120">
    <property type="entry name" value="Carboxypeptidase-like, regulatory domain"/>
    <property type="match status" value="1"/>
</dbReference>
<evidence type="ECO:0000256" key="1">
    <source>
        <dbReference type="ARBA" id="ARBA00004442"/>
    </source>
</evidence>
<dbReference type="InterPro" id="IPR041700">
    <property type="entry name" value="OMP_b-brl_3"/>
</dbReference>
<dbReference type="Pfam" id="PF07715">
    <property type="entry name" value="Plug"/>
    <property type="match status" value="1"/>
</dbReference>